<comment type="subcellular location">
    <subcellularLocation>
        <location evidence="1">Cell membrane</location>
        <topology evidence="1">Multi-pass membrane protein</topology>
    </subcellularLocation>
</comment>
<gene>
    <name evidence="8" type="ORF">bsdE14_15910</name>
</gene>
<feature type="transmembrane region" description="Helical" evidence="6">
    <location>
        <begin position="242"/>
        <end position="263"/>
    </location>
</feature>
<evidence type="ECO:0000259" key="7">
    <source>
        <dbReference type="PROSITE" id="PS50850"/>
    </source>
</evidence>
<reference evidence="8 9" key="1">
    <citation type="journal article" date="2024" name="Int. J. Syst. Evol. Microbiol.">
        <title>Clostridium omnivorum sp. nov., isolated from anoxic soil under the treatment of reductive soil disinfestation.</title>
        <authorList>
            <person name="Ueki A."/>
            <person name="Tonouchi A."/>
            <person name="Kaku N."/>
            <person name="Honma S."/>
            <person name="Ueki K."/>
        </authorList>
    </citation>
    <scope>NUCLEOTIDE SEQUENCE [LARGE SCALE GENOMIC DNA]</scope>
    <source>
        <strain evidence="8 9">E14</strain>
    </source>
</reference>
<keyword evidence="4 6" id="KW-1133">Transmembrane helix</keyword>
<feature type="transmembrane region" description="Helical" evidence="6">
    <location>
        <begin position="62"/>
        <end position="81"/>
    </location>
</feature>
<dbReference type="EMBL" id="BRXR01000001">
    <property type="protein sequence ID" value="GLC30181.1"/>
    <property type="molecule type" value="Genomic_DNA"/>
</dbReference>
<dbReference type="InterPro" id="IPR036259">
    <property type="entry name" value="MFS_trans_sf"/>
</dbReference>
<feature type="transmembrane region" description="Helical" evidence="6">
    <location>
        <begin position="320"/>
        <end position="341"/>
    </location>
</feature>
<dbReference type="Proteomes" id="UP001208567">
    <property type="component" value="Unassembled WGS sequence"/>
</dbReference>
<dbReference type="PANTHER" id="PTHR42718:SF39">
    <property type="entry name" value="ACTINORHODIN TRANSPORTER-RELATED"/>
    <property type="match status" value="1"/>
</dbReference>
<dbReference type="RefSeq" id="WP_264849442.1">
    <property type="nucleotide sequence ID" value="NZ_BRXR01000001.1"/>
</dbReference>
<feature type="transmembrane region" description="Helical" evidence="6">
    <location>
        <begin position="419"/>
        <end position="439"/>
    </location>
</feature>
<proteinExistence type="predicted"/>
<accession>A0ABQ5N4V4</accession>
<feature type="domain" description="Major facilitator superfamily (MFS) profile" evidence="7">
    <location>
        <begin position="27"/>
        <end position="474"/>
    </location>
</feature>
<dbReference type="PROSITE" id="PS50850">
    <property type="entry name" value="MFS"/>
    <property type="match status" value="1"/>
</dbReference>
<evidence type="ECO:0000256" key="2">
    <source>
        <dbReference type="ARBA" id="ARBA00022448"/>
    </source>
</evidence>
<dbReference type="CDD" id="cd17321">
    <property type="entry name" value="MFS_MMR_MDR_like"/>
    <property type="match status" value="1"/>
</dbReference>
<feature type="transmembrane region" description="Helical" evidence="6">
    <location>
        <begin position="186"/>
        <end position="206"/>
    </location>
</feature>
<feature type="transmembrane region" description="Helical" evidence="6">
    <location>
        <begin position="93"/>
        <end position="112"/>
    </location>
</feature>
<evidence type="ECO:0000313" key="8">
    <source>
        <dbReference type="EMBL" id="GLC30181.1"/>
    </source>
</evidence>
<organism evidence="8 9">
    <name type="scientific">Clostridium omnivorum</name>
    <dbReference type="NCBI Taxonomy" id="1604902"/>
    <lineage>
        <taxon>Bacteria</taxon>
        <taxon>Bacillati</taxon>
        <taxon>Bacillota</taxon>
        <taxon>Clostridia</taxon>
        <taxon>Eubacteriales</taxon>
        <taxon>Clostridiaceae</taxon>
        <taxon>Clostridium</taxon>
    </lineage>
</organism>
<name>A0ABQ5N4V4_9CLOT</name>
<feature type="transmembrane region" description="Helical" evidence="6">
    <location>
        <begin position="118"/>
        <end position="140"/>
    </location>
</feature>
<evidence type="ECO:0000256" key="3">
    <source>
        <dbReference type="ARBA" id="ARBA00022692"/>
    </source>
</evidence>
<dbReference type="Gene3D" id="1.20.1720.10">
    <property type="entry name" value="Multidrug resistance protein D"/>
    <property type="match status" value="1"/>
</dbReference>
<keyword evidence="5 6" id="KW-0472">Membrane</keyword>
<evidence type="ECO:0000313" key="9">
    <source>
        <dbReference type="Proteomes" id="UP001208567"/>
    </source>
</evidence>
<feature type="transmembrane region" description="Helical" evidence="6">
    <location>
        <begin position="218"/>
        <end position="236"/>
    </location>
</feature>
<protein>
    <recommendedName>
        <fullName evidence="7">Major facilitator superfamily (MFS) profile domain-containing protein</fullName>
    </recommendedName>
</protein>
<evidence type="ECO:0000256" key="5">
    <source>
        <dbReference type="ARBA" id="ARBA00023136"/>
    </source>
</evidence>
<feature type="transmembrane region" description="Helical" evidence="6">
    <location>
        <begin position="20"/>
        <end position="37"/>
    </location>
</feature>
<dbReference type="PANTHER" id="PTHR42718">
    <property type="entry name" value="MAJOR FACILITATOR SUPERFAMILY MULTIDRUG TRANSPORTER MFSC"/>
    <property type="match status" value="1"/>
</dbReference>
<evidence type="ECO:0000256" key="1">
    <source>
        <dbReference type="ARBA" id="ARBA00004651"/>
    </source>
</evidence>
<feature type="transmembrane region" description="Helical" evidence="6">
    <location>
        <begin position="348"/>
        <end position="369"/>
    </location>
</feature>
<dbReference type="Gene3D" id="1.20.1250.20">
    <property type="entry name" value="MFS general substrate transporter like domains"/>
    <property type="match status" value="1"/>
</dbReference>
<dbReference type="InterPro" id="IPR011701">
    <property type="entry name" value="MFS"/>
</dbReference>
<sequence>MINNETNISIDSKANDPSRLSLRLRIILAIVLIANTLDLMDSTITNIAAPSIVNDIGGGQSLIKWLGASYALAIGVLLVIGGRLGDRYGKRKMYLTGIAGFTIASAICGLAVNPTMIIAGRLIQGSFGALLIPQGVSILMATFSREQLPKAFSAFGPIMGLASICGPIVAGLIIDANIGGLHWRPMFLINISFGIIGFIAALKVLPHDKANSDEKLDIIGSLLLGLMMLGLIYGLIEGSTNGWRALPITCIIGGIVMSVAFGFRQKYAANPLIKPTLLSNKGFTSGLLMELGFFAVLNGFVYVISLFFQLILHFTPSKAAIGMTPIAIGIIISSLICRPLLTTLGRKLVALGLLTTLAGTLSLFAIISIKGATVSILIGVPAIFVLGLGMGACISSIYDIAIGDVSQEETGSASGSLSAIQQLAAAIGSAIITTIFFNVSEKSGGASAMTTCILVVAGIIVLCLGLVGLLPKTKAKEK</sequence>
<keyword evidence="3 6" id="KW-0812">Transmembrane</keyword>
<keyword evidence="9" id="KW-1185">Reference proteome</keyword>
<feature type="transmembrane region" description="Helical" evidence="6">
    <location>
        <begin position="152"/>
        <end position="174"/>
    </location>
</feature>
<evidence type="ECO:0000256" key="4">
    <source>
        <dbReference type="ARBA" id="ARBA00022989"/>
    </source>
</evidence>
<keyword evidence="2" id="KW-0813">Transport</keyword>
<feature type="transmembrane region" description="Helical" evidence="6">
    <location>
        <begin position="375"/>
        <end position="398"/>
    </location>
</feature>
<evidence type="ECO:0000256" key="6">
    <source>
        <dbReference type="SAM" id="Phobius"/>
    </source>
</evidence>
<dbReference type="Pfam" id="PF07690">
    <property type="entry name" value="MFS_1"/>
    <property type="match status" value="1"/>
</dbReference>
<feature type="transmembrane region" description="Helical" evidence="6">
    <location>
        <begin position="283"/>
        <end position="308"/>
    </location>
</feature>
<comment type="caution">
    <text evidence="8">The sequence shown here is derived from an EMBL/GenBank/DDBJ whole genome shotgun (WGS) entry which is preliminary data.</text>
</comment>
<feature type="transmembrane region" description="Helical" evidence="6">
    <location>
        <begin position="445"/>
        <end position="470"/>
    </location>
</feature>
<dbReference type="SUPFAM" id="SSF103473">
    <property type="entry name" value="MFS general substrate transporter"/>
    <property type="match status" value="1"/>
</dbReference>
<dbReference type="InterPro" id="IPR020846">
    <property type="entry name" value="MFS_dom"/>
</dbReference>